<evidence type="ECO:0000313" key="1">
    <source>
        <dbReference type="EMBL" id="CAK8674663.1"/>
    </source>
</evidence>
<evidence type="ECO:0000313" key="2">
    <source>
        <dbReference type="Proteomes" id="UP001642483"/>
    </source>
</evidence>
<name>A0ABP0F4M6_CLALP</name>
<proteinExistence type="predicted"/>
<accession>A0ABP0F4M6</accession>
<evidence type="ECO:0008006" key="3">
    <source>
        <dbReference type="Google" id="ProtNLM"/>
    </source>
</evidence>
<keyword evidence="2" id="KW-1185">Reference proteome</keyword>
<gene>
    <name evidence="1" type="ORF">CVLEPA_LOCUS4342</name>
</gene>
<dbReference type="Proteomes" id="UP001642483">
    <property type="component" value="Unassembled WGS sequence"/>
</dbReference>
<dbReference type="EMBL" id="CAWYQH010000013">
    <property type="protein sequence ID" value="CAK8674663.1"/>
    <property type="molecule type" value="Genomic_DNA"/>
</dbReference>
<organism evidence="1 2">
    <name type="scientific">Clavelina lepadiformis</name>
    <name type="common">Light-bulb sea squirt</name>
    <name type="synonym">Ascidia lepadiformis</name>
    <dbReference type="NCBI Taxonomy" id="159417"/>
    <lineage>
        <taxon>Eukaryota</taxon>
        <taxon>Metazoa</taxon>
        <taxon>Chordata</taxon>
        <taxon>Tunicata</taxon>
        <taxon>Ascidiacea</taxon>
        <taxon>Aplousobranchia</taxon>
        <taxon>Clavelinidae</taxon>
        <taxon>Clavelina</taxon>
    </lineage>
</organism>
<comment type="caution">
    <text evidence="1">The sequence shown here is derived from an EMBL/GenBank/DDBJ whole genome shotgun (WGS) entry which is preliminary data.</text>
</comment>
<reference evidence="1 2" key="1">
    <citation type="submission" date="2024-02" db="EMBL/GenBank/DDBJ databases">
        <authorList>
            <person name="Daric V."/>
            <person name="Darras S."/>
        </authorList>
    </citation>
    <scope>NUCLEOTIDE SEQUENCE [LARGE SCALE GENOMIC DNA]</scope>
</reference>
<protein>
    <recommendedName>
        <fullName evidence="3">Ig-like domain-containing protein</fullName>
    </recommendedName>
</protein>
<sequence length="182" mass="20337">MTTVTGTESIGSSLTISKSLFVFFPKMFLDKPTLSASAEGSASFPDRFIVLINRVYDVGFDCTVKRNDQQTGWAQDPTLTWEATGIQVPEATGSVKVGSSTKNEKSLRVKFEKVILPRTPVIAWVKGDTEFPDRFSVSVNIEDPEEGEKFNGFECTVRRKDTDSGWSQDPTLYWNSVFLPFE</sequence>